<evidence type="ECO:0000256" key="1">
    <source>
        <dbReference type="ARBA" id="ARBA00000493"/>
    </source>
</evidence>
<evidence type="ECO:0000256" key="5">
    <source>
        <dbReference type="ARBA" id="ARBA00022763"/>
    </source>
</evidence>
<protein>
    <recommendedName>
        <fullName evidence="3">exodeoxyribonuclease III</fullName>
        <ecNumber evidence="3">3.1.11.2</ecNumber>
    </recommendedName>
</protein>
<dbReference type="GO" id="GO:0006284">
    <property type="term" value="P:base-excision repair"/>
    <property type="evidence" value="ECO:0007669"/>
    <property type="project" value="TreeGrafter"/>
</dbReference>
<comment type="cofactor">
    <cofactor evidence="10">
        <name>Mg(2+)</name>
        <dbReference type="ChEBI" id="CHEBI:18420"/>
    </cofactor>
    <cofactor evidence="10">
        <name>Mn(2+)</name>
        <dbReference type="ChEBI" id="CHEBI:29035"/>
    </cofactor>
    <text evidence="10">Probably binds two magnesium or manganese ions per subunit.</text>
</comment>
<reference evidence="13" key="2">
    <citation type="submission" date="2025-08" db="UniProtKB">
        <authorList>
            <consortium name="Ensembl"/>
        </authorList>
    </citation>
    <scope>IDENTIFICATION</scope>
</reference>
<evidence type="ECO:0000256" key="9">
    <source>
        <dbReference type="PIRSR" id="PIRSR604808-1"/>
    </source>
</evidence>
<comment type="catalytic activity">
    <reaction evidence="1">
        <text>Exonucleolytic cleavage in the 3'- to 5'-direction to yield nucleoside 5'-phosphates.</text>
        <dbReference type="EC" id="3.1.11.2"/>
    </reaction>
</comment>
<feature type="domain" description="Endonuclease/exonuclease/phosphatase" evidence="12">
    <location>
        <begin position="9"/>
        <end position="212"/>
    </location>
</feature>
<dbReference type="SUPFAM" id="SSF56219">
    <property type="entry name" value="DNase I-like"/>
    <property type="match status" value="1"/>
</dbReference>
<feature type="binding site" evidence="10">
    <location>
        <position position="12"/>
    </location>
    <ligand>
        <name>Mg(2+)</name>
        <dbReference type="ChEBI" id="CHEBI:18420"/>
        <label>1</label>
    </ligand>
</feature>
<dbReference type="PANTHER" id="PTHR22748">
    <property type="entry name" value="AP ENDONUCLEASE"/>
    <property type="match status" value="1"/>
</dbReference>
<evidence type="ECO:0000256" key="11">
    <source>
        <dbReference type="PIRSR" id="PIRSR604808-3"/>
    </source>
</evidence>
<evidence type="ECO:0000256" key="2">
    <source>
        <dbReference type="ARBA" id="ARBA00007092"/>
    </source>
</evidence>
<dbReference type="Pfam" id="PF03372">
    <property type="entry name" value="Exo_endo_phos"/>
    <property type="match status" value="1"/>
</dbReference>
<evidence type="ECO:0000256" key="7">
    <source>
        <dbReference type="ARBA" id="ARBA00022842"/>
    </source>
</evidence>
<proteinExistence type="inferred from homology"/>
<dbReference type="GO" id="GO:0046872">
    <property type="term" value="F:metal ion binding"/>
    <property type="evidence" value="ECO:0007669"/>
    <property type="project" value="UniProtKB-KW"/>
</dbReference>
<dbReference type="GO" id="GO:0008081">
    <property type="term" value="F:phosphoric diester hydrolase activity"/>
    <property type="evidence" value="ECO:0007669"/>
    <property type="project" value="TreeGrafter"/>
</dbReference>
<feature type="binding site" evidence="10">
    <location>
        <position position="145"/>
    </location>
    <ligand>
        <name>Mg(2+)</name>
        <dbReference type="ChEBI" id="CHEBI:18420"/>
        <label>1</label>
    </ligand>
</feature>
<dbReference type="InterPro" id="IPR036691">
    <property type="entry name" value="Endo/exonu/phosph_ase_sf"/>
</dbReference>
<keyword evidence="8" id="KW-0234">DNA repair</keyword>
<keyword evidence="6" id="KW-0378">Hydrolase</keyword>
<name>A0AAX7SZD6_ASTCA</name>
<feature type="active site" evidence="9">
    <location>
        <position position="113"/>
    </location>
</feature>
<dbReference type="PANTHER" id="PTHR22748:SF26">
    <property type="entry name" value="ENDONUCLEASE_EXONUCLEASE_PHOSPHATASE DOMAIN-CONTAINING PROTEIN"/>
    <property type="match status" value="1"/>
</dbReference>
<organism evidence="13 14">
    <name type="scientific">Astatotilapia calliptera</name>
    <name type="common">Eastern happy</name>
    <name type="synonym">Chromis callipterus</name>
    <dbReference type="NCBI Taxonomy" id="8154"/>
    <lineage>
        <taxon>Eukaryota</taxon>
        <taxon>Metazoa</taxon>
        <taxon>Chordata</taxon>
        <taxon>Craniata</taxon>
        <taxon>Vertebrata</taxon>
        <taxon>Euteleostomi</taxon>
        <taxon>Actinopterygii</taxon>
        <taxon>Neopterygii</taxon>
        <taxon>Teleostei</taxon>
        <taxon>Neoteleostei</taxon>
        <taxon>Acanthomorphata</taxon>
        <taxon>Ovalentaria</taxon>
        <taxon>Cichlomorphae</taxon>
        <taxon>Cichliformes</taxon>
        <taxon>Cichlidae</taxon>
        <taxon>African cichlids</taxon>
        <taxon>Pseudocrenilabrinae</taxon>
        <taxon>Haplochromini</taxon>
        <taxon>Astatotilapia</taxon>
    </lineage>
</organism>
<comment type="similarity">
    <text evidence="2">Belongs to the DNA repair enzymes AP/ExoA family.</text>
</comment>
<accession>A0AAX7SZD6</accession>
<keyword evidence="7 10" id="KW-0460">Magnesium</keyword>
<reference evidence="13" key="1">
    <citation type="submission" date="2018-05" db="EMBL/GenBank/DDBJ databases">
        <authorList>
            <person name="Datahose"/>
        </authorList>
    </citation>
    <scope>NUCLEOTIDE SEQUENCE</scope>
</reference>
<evidence type="ECO:0000256" key="4">
    <source>
        <dbReference type="ARBA" id="ARBA00022723"/>
    </source>
</evidence>
<evidence type="ECO:0000313" key="13">
    <source>
        <dbReference type="Ensembl" id="ENSACLP00000049250.1"/>
    </source>
</evidence>
<evidence type="ECO:0000256" key="10">
    <source>
        <dbReference type="PIRSR" id="PIRSR604808-2"/>
    </source>
</evidence>
<feature type="active site" description="Proton acceptor" evidence="9">
    <location>
        <position position="231"/>
    </location>
</feature>
<feature type="binding site" evidence="10">
    <location>
        <position position="230"/>
    </location>
    <ligand>
        <name>Mg(2+)</name>
        <dbReference type="ChEBI" id="CHEBI:18420"/>
        <label>1</label>
    </ligand>
</feature>
<keyword evidence="10" id="KW-0464">Manganese</keyword>
<feature type="site" description="Transition state stabilizer" evidence="11">
    <location>
        <position position="145"/>
    </location>
</feature>
<feature type="active site" description="Proton donor/acceptor" evidence="9">
    <location>
        <position position="143"/>
    </location>
</feature>
<feature type="site" description="Important for catalytic activity" evidence="11">
    <location>
        <position position="206"/>
    </location>
</feature>
<dbReference type="AlphaFoldDB" id="A0AAX7SZD6"/>
<dbReference type="Ensembl" id="ENSACLT00000085245.1">
    <property type="protein sequence ID" value="ENSACLP00000049250.1"/>
    <property type="gene ID" value="ENSACLG00000035427.1"/>
</dbReference>
<dbReference type="GeneTree" id="ENSGT00950000183016"/>
<keyword evidence="5" id="KW-0227">DNA damage</keyword>
<evidence type="ECO:0000256" key="3">
    <source>
        <dbReference type="ARBA" id="ARBA00012115"/>
    </source>
</evidence>
<sequence>MPCKVTKIVSFNVNGLGSHIKRSKMMSKIKREQIEVAFIQESHLSKLEHDKLKKWKFNQYSSSCPQSSKRGVVILISSRFNFECIQEISDKEGRFVLVKGYLEGILITLINVYAPPGSEIKLFKKVFELIVGEAQGTLILGGDWNVRFNPSLDSSNPHAPGLNKITKNIKLILKDVGLIDVWRELNPNKKDYTFFSHPHSFYSRLDYFFMYQKDFNRMINCRIGVMDLSDHAPLYLEVVLGYERRVTSWRLNTSILSTMKEQISQDIIDYIAENNNEEVSPSILWDALKAVIRGKLIGYSANLKKKRNEHLRKLQTQLQYLEDAHKITAVTNLQLEIQKKKNEIDEIFSSEIQKNMVFFKTKIL</sequence>
<feature type="site" description="Interaction with DNA substrate" evidence="11">
    <location>
        <position position="231"/>
    </location>
</feature>
<keyword evidence="4 10" id="KW-0479">Metal-binding</keyword>
<feature type="binding site" evidence="10">
    <location>
        <position position="143"/>
    </location>
    <ligand>
        <name>Mg(2+)</name>
        <dbReference type="ChEBI" id="CHEBI:18420"/>
        <label>1</label>
    </ligand>
</feature>
<evidence type="ECO:0000259" key="12">
    <source>
        <dbReference type="Pfam" id="PF03372"/>
    </source>
</evidence>
<dbReference type="InterPro" id="IPR005135">
    <property type="entry name" value="Endo/exonuclease/phosphatase"/>
</dbReference>
<reference evidence="13" key="3">
    <citation type="submission" date="2025-09" db="UniProtKB">
        <authorList>
            <consortium name="Ensembl"/>
        </authorList>
    </citation>
    <scope>IDENTIFICATION</scope>
</reference>
<dbReference type="CDD" id="cd09076">
    <property type="entry name" value="L1-EN"/>
    <property type="match status" value="1"/>
</dbReference>
<dbReference type="GO" id="GO:0005634">
    <property type="term" value="C:nucleus"/>
    <property type="evidence" value="ECO:0007669"/>
    <property type="project" value="TreeGrafter"/>
</dbReference>
<dbReference type="GO" id="GO:0008311">
    <property type="term" value="F:double-stranded DNA 3'-5' DNA exonuclease activity"/>
    <property type="evidence" value="ECO:0007669"/>
    <property type="project" value="UniProtKB-EC"/>
</dbReference>
<dbReference type="Gene3D" id="3.60.10.10">
    <property type="entry name" value="Endonuclease/exonuclease/phosphatase"/>
    <property type="match status" value="1"/>
</dbReference>
<dbReference type="GO" id="GO:0003906">
    <property type="term" value="F:DNA-(apurinic or apyrimidinic site) endonuclease activity"/>
    <property type="evidence" value="ECO:0007669"/>
    <property type="project" value="TreeGrafter"/>
</dbReference>
<dbReference type="Proteomes" id="UP000265100">
    <property type="component" value="Chromosome 7"/>
</dbReference>
<feature type="binding site" evidence="10">
    <location>
        <position position="41"/>
    </location>
    <ligand>
        <name>Mg(2+)</name>
        <dbReference type="ChEBI" id="CHEBI:18420"/>
        <label>1</label>
    </ligand>
</feature>
<dbReference type="InterPro" id="IPR004808">
    <property type="entry name" value="AP_endonuc_1"/>
</dbReference>
<dbReference type="EC" id="3.1.11.2" evidence="3"/>
<feature type="binding site" evidence="10">
    <location>
        <position position="231"/>
    </location>
    <ligand>
        <name>Mg(2+)</name>
        <dbReference type="ChEBI" id="CHEBI:18420"/>
        <label>1</label>
    </ligand>
</feature>
<keyword evidence="14" id="KW-1185">Reference proteome</keyword>
<evidence type="ECO:0000256" key="6">
    <source>
        <dbReference type="ARBA" id="ARBA00022801"/>
    </source>
</evidence>
<evidence type="ECO:0000256" key="8">
    <source>
        <dbReference type="ARBA" id="ARBA00023204"/>
    </source>
</evidence>
<evidence type="ECO:0000313" key="14">
    <source>
        <dbReference type="Proteomes" id="UP000265100"/>
    </source>
</evidence>